<comment type="catalytic activity">
    <reaction evidence="2">
        <text>Couples ATP hydrolysis with the unwinding of duplex DNA by translocating in the 3'-5' direction.</text>
        <dbReference type="EC" id="5.6.2.4"/>
    </reaction>
</comment>
<evidence type="ECO:0000256" key="1">
    <source>
        <dbReference type="ARBA" id="ARBA00005446"/>
    </source>
</evidence>
<dbReference type="Proteomes" id="UP001521785">
    <property type="component" value="Unassembled WGS sequence"/>
</dbReference>
<feature type="domain" description="Helicase C-terminal" evidence="4">
    <location>
        <begin position="100"/>
        <end position="214"/>
    </location>
</feature>
<dbReference type="EC" id="5.6.2.4" evidence="3"/>
<gene>
    <name evidence="5" type="ORF">SLS60_006304</name>
</gene>
<dbReference type="PANTHER" id="PTHR13710:SF154">
    <property type="entry name" value="RECQ HELICASE, PUTATIVE (AFU_ORTHOLOGUE AFUA_6G14720)-RELATED"/>
    <property type="match status" value="1"/>
</dbReference>
<evidence type="ECO:0000313" key="6">
    <source>
        <dbReference type="Proteomes" id="UP001521785"/>
    </source>
</evidence>
<dbReference type="EMBL" id="JAKJXO020000008">
    <property type="protein sequence ID" value="KAL1601392.1"/>
    <property type="molecule type" value="Genomic_DNA"/>
</dbReference>
<keyword evidence="6" id="KW-1185">Reference proteome</keyword>
<accession>A0ABR3RBT5</accession>
<dbReference type="SUPFAM" id="SSF52540">
    <property type="entry name" value="P-loop containing nucleoside triphosphate hydrolases"/>
    <property type="match status" value="1"/>
</dbReference>
<dbReference type="PANTHER" id="PTHR13710">
    <property type="entry name" value="DNA HELICASE RECQ FAMILY MEMBER"/>
    <property type="match status" value="1"/>
</dbReference>
<proteinExistence type="inferred from homology"/>
<dbReference type="InterPro" id="IPR027417">
    <property type="entry name" value="P-loop_NTPase"/>
</dbReference>
<dbReference type="PROSITE" id="PS51194">
    <property type="entry name" value="HELICASE_CTER"/>
    <property type="match status" value="1"/>
</dbReference>
<dbReference type="Pfam" id="PF00271">
    <property type="entry name" value="Helicase_C"/>
    <property type="match status" value="1"/>
</dbReference>
<protein>
    <recommendedName>
        <fullName evidence="3">DNA 3'-5' helicase</fullName>
        <ecNumber evidence="3">5.6.2.4</ecNumber>
    </recommendedName>
</protein>
<dbReference type="InterPro" id="IPR001650">
    <property type="entry name" value="Helicase_C-like"/>
</dbReference>
<evidence type="ECO:0000259" key="4">
    <source>
        <dbReference type="PROSITE" id="PS51194"/>
    </source>
</evidence>
<evidence type="ECO:0000256" key="2">
    <source>
        <dbReference type="ARBA" id="ARBA00034617"/>
    </source>
</evidence>
<name>A0ABR3RBT5_9PLEO</name>
<reference evidence="5 6" key="1">
    <citation type="submission" date="2024-02" db="EMBL/GenBank/DDBJ databases">
        <title>De novo assembly and annotation of 12 fungi associated with fruit tree decline syndrome in Ontario, Canada.</title>
        <authorList>
            <person name="Sulman M."/>
            <person name="Ellouze W."/>
            <person name="Ilyukhin E."/>
        </authorList>
    </citation>
    <scope>NUCLEOTIDE SEQUENCE [LARGE SCALE GENOMIC DNA]</scope>
    <source>
        <strain evidence="5 6">M42-189</strain>
    </source>
</reference>
<comment type="caution">
    <text evidence="5">The sequence shown here is derived from an EMBL/GenBank/DDBJ whole genome shotgun (WGS) entry which is preliminary data.</text>
</comment>
<organism evidence="5 6">
    <name type="scientific">Paraconiothyrium brasiliense</name>
    <dbReference type="NCBI Taxonomy" id="300254"/>
    <lineage>
        <taxon>Eukaryota</taxon>
        <taxon>Fungi</taxon>
        <taxon>Dikarya</taxon>
        <taxon>Ascomycota</taxon>
        <taxon>Pezizomycotina</taxon>
        <taxon>Dothideomycetes</taxon>
        <taxon>Pleosporomycetidae</taxon>
        <taxon>Pleosporales</taxon>
        <taxon>Massarineae</taxon>
        <taxon>Didymosphaeriaceae</taxon>
        <taxon>Paraconiothyrium</taxon>
    </lineage>
</organism>
<evidence type="ECO:0000313" key="5">
    <source>
        <dbReference type="EMBL" id="KAL1601392.1"/>
    </source>
</evidence>
<dbReference type="Gene3D" id="3.40.50.300">
    <property type="entry name" value="P-loop containing nucleotide triphosphate hydrolases"/>
    <property type="match status" value="2"/>
</dbReference>
<dbReference type="SMART" id="SM00490">
    <property type="entry name" value="HELICc"/>
    <property type="match status" value="1"/>
</dbReference>
<comment type="similarity">
    <text evidence="1">Belongs to the helicase family. RecQ subfamily.</text>
</comment>
<sequence length="214" mass="23767">MNLASVLVSANVAGKAEFLKYASALNNKKQLQQVVIDKCHLIITSSHWRPKLAKLRNLHVLTCPIVLLTATLPPVLEAVLGRSMLIQAATYIRASTVRPNLRYYVSWCARGKAMCRRRQEQLQGGKKGVVYCHSKPACEMLAAALGCRYYHADELDRAEILASWLEEGGLIVTTSALGTGVDFPGIVFVLHVGMPWSMIDYCQEIRGISKFFFV</sequence>
<evidence type="ECO:0000256" key="3">
    <source>
        <dbReference type="ARBA" id="ARBA00034808"/>
    </source>
</evidence>